<dbReference type="Proteomes" id="UP001139971">
    <property type="component" value="Unassembled WGS sequence"/>
</dbReference>
<evidence type="ECO:0000256" key="1">
    <source>
        <dbReference type="SAM" id="MobiDB-lite"/>
    </source>
</evidence>
<reference evidence="2" key="1">
    <citation type="submission" date="2023-02" db="EMBL/GenBank/DDBJ databases">
        <title>Tahibacter soli sp. nov. isolated from soil.</title>
        <authorList>
            <person name="Baek J.H."/>
            <person name="Lee J.K."/>
            <person name="Choi D.G."/>
            <person name="Jeon C.O."/>
        </authorList>
    </citation>
    <scope>NUCLEOTIDE SEQUENCE</scope>
    <source>
        <strain evidence="2">BL</strain>
    </source>
</reference>
<keyword evidence="3" id="KW-1185">Reference proteome</keyword>
<organism evidence="2 3">
    <name type="scientific">Tahibacter soli</name>
    <dbReference type="NCBI Taxonomy" id="2983605"/>
    <lineage>
        <taxon>Bacteria</taxon>
        <taxon>Pseudomonadati</taxon>
        <taxon>Pseudomonadota</taxon>
        <taxon>Gammaproteobacteria</taxon>
        <taxon>Lysobacterales</taxon>
        <taxon>Rhodanobacteraceae</taxon>
        <taxon>Tahibacter</taxon>
    </lineage>
</organism>
<dbReference type="RefSeq" id="WP_263544150.1">
    <property type="nucleotide sequence ID" value="NZ_JAOVZO020000020.1"/>
</dbReference>
<accession>A0A9X3YQJ9</accession>
<feature type="region of interest" description="Disordered" evidence="1">
    <location>
        <begin position="104"/>
        <end position="124"/>
    </location>
</feature>
<name>A0A9X3YQJ9_9GAMM</name>
<dbReference type="AlphaFoldDB" id="A0A9X3YQJ9"/>
<protein>
    <submittedName>
        <fullName evidence="2">Uncharacterized protein</fullName>
    </submittedName>
</protein>
<proteinExistence type="predicted"/>
<sequence length="180" mass="20896">MKTYRDQLARLRKDLFDKQDGKKTGLLRDSHVEAFLLLADEFESLLREFDEKDVRLKQLRLEAASNSNPNHDCMTGATKWIDGPYSSIRAPFYSFSKEAAHTLEVHRHRPKTSSEDKSRAESQGGARYELGIEVDSLGKFIDRTSKGIDWHRCYSNIRDLQLSLNLYISLDGLERELRRF</sequence>
<gene>
    <name evidence="2" type="ORF">OD750_021500</name>
</gene>
<evidence type="ECO:0000313" key="2">
    <source>
        <dbReference type="EMBL" id="MDC8015128.1"/>
    </source>
</evidence>
<evidence type="ECO:0000313" key="3">
    <source>
        <dbReference type="Proteomes" id="UP001139971"/>
    </source>
</evidence>
<comment type="caution">
    <text evidence="2">The sequence shown here is derived from an EMBL/GenBank/DDBJ whole genome shotgun (WGS) entry which is preliminary data.</text>
</comment>
<dbReference type="EMBL" id="JAOVZO020000020">
    <property type="protein sequence ID" value="MDC8015128.1"/>
    <property type="molecule type" value="Genomic_DNA"/>
</dbReference>